<dbReference type="GO" id="GO:0016758">
    <property type="term" value="F:hexosyltransferase activity"/>
    <property type="evidence" value="ECO:0007669"/>
    <property type="project" value="TreeGrafter"/>
</dbReference>
<dbReference type="PANTHER" id="PTHR43867">
    <property type="entry name" value="CELLULOSE SYNTHASE CATALYTIC SUBUNIT A [UDP-FORMING]"/>
    <property type="match status" value="1"/>
</dbReference>
<name>A0A4R2KQX2_9RHOB</name>
<feature type="transmembrane region" description="Helical" evidence="7">
    <location>
        <begin position="29"/>
        <end position="47"/>
    </location>
</feature>
<dbReference type="GO" id="GO:0005886">
    <property type="term" value="C:plasma membrane"/>
    <property type="evidence" value="ECO:0007669"/>
    <property type="project" value="TreeGrafter"/>
</dbReference>
<keyword evidence="2" id="KW-0328">Glycosyltransferase</keyword>
<dbReference type="Pfam" id="PF13632">
    <property type="entry name" value="Glyco_trans_2_3"/>
    <property type="match status" value="1"/>
</dbReference>
<dbReference type="RefSeq" id="WP_132541460.1">
    <property type="nucleotide sequence ID" value="NZ_SLWW01000002.1"/>
</dbReference>
<proteinExistence type="predicted"/>
<keyword evidence="4 7" id="KW-0812">Transmembrane</keyword>
<reference evidence="9 10" key="1">
    <citation type="submission" date="2019-03" db="EMBL/GenBank/DDBJ databases">
        <title>Genomic Encyclopedia of Type Strains, Phase IV (KMG-IV): sequencing the most valuable type-strain genomes for metagenomic binning, comparative biology and taxonomic classification.</title>
        <authorList>
            <person name="Goeker M."/>
        </authorList>
    </citation>
    <scope>NUCLEOTIDE SEQUENCE [LARGE SCALE GENOMIC DNA]</scope>
    <source>
        <strain evidence="9 10">DSM 4868</strain>
    </source>
</reference>
<protein>
    <submittedName>
        <fullName evidence="9">Cellulose synthase (UDP-forming)</fullName>
    </submittedName>
</protein>
<feature type="transmembrane region" description="Helical" evidence="7">
    <location>
        <begin position="536"/>
        <end position="560"/>
    </location>
</feature>
<keyword evidence="5 7" id="KW-1133">Transmembrane helix</keyword>
<feature type="domain" description="Glycosyltransferase 2-like" evidence="8">
    <location>
        <begin position="194"/>
        <end position="380"/>
    </location>
</feature>
<feature type="transmembrane region" description="Helical" evidence="7">
    <location>
        <begin position="393"/>
        <end position="411"/>
    </location>
</feature>
<dbReference type="InterPro" id="IPR029044">
    <property type="entry name" value="Nucleotide-diphossugar_trans"/>
</dbReference>
<evidence type="ECO:0000256" key="5">
    <source>
        <dbReference type="ARBA" id="ARBA00022989"/>
    </source>
</evidence>
<evidence type="ECO:0000313" key="9">
    <source>
        <dbReference type="EMBL" id="TCO73339.1"/>
    </source>
</evidence>
<feature type="transmembrane region" description="Helical" evidence="7">
    <location>
        <begin position="59"/>
        <end position="84"/>
    </location>
</feature>
<gene>
    <name evidence="9" type="ORF">EV655_102103</name>
</gene>
<evidence type="ECO:0000256" key="6">
    <source>
        <dbReference type="ARBA" id="ARBA00023136"/>
    </source>
</evidence>
<keyword evidence="6 7" id="KW-0472">Membrane</keyword>
<evidence type="ECO:0000259" key="8">
    <source>
        <dbReference type="Pfam" id="PF13632"/>
    </source>
</evidence>
<evidence type="ECO:0000313" key="10">
    <source>
        <dbReference type="Proteomes" id="UP000295142"/>
    </source>
</evidence>
<feature type="transmembrane region" description="Helical" evidence="7">
    <location>
        <begin position="474"/>
        <end position="494"/>
    </location>
</feature>
<dbReference type="SUPFAM" id="SSF53448">
    <property type="entry name" value="Nucleotide-diphospho-sugar transferases"/>
    <property type="match status" value="1"/>
</dbReference>
<dbReference type="InterPro" id="IPR001173">
    <property type="entry name" value="Glyco_trans_2-like"/>
</dbReference>
<feature type="transmembrane region" description="Helical" evidence="7">
    <location>
        <begin position="500"/>
        <end position="524"/>
    </location>
</feature>
<accession>A0A4R2KQX2</accession>
<evidence type="ECO:0000256" key="3">
    <source>
        <dbReference type="ARBA" id="ARBA00022679"/>
    </source>
</evidence>
<dbReference type="AlphaFoldDB" id="A0A4R2KQX2"/>
<dbReference type="PANTHER" id="PTHR43867:SF2">
    <property type="entry name" value="CELLULOSE SYNTHASE CATALYTIC SUBUNIT A [UDP-FORMING]"/>
    <property type="match status" value="1"/>
</dbReference>
<sequence length="609" mass="69132">MTRLPDGYRARGRPRHLVSVYSPGMKMRYRLSVLLWVATVVWFWAWWFQPHHNIGTLRYLVVTLAVAWIMFLQAYFLTVMLRACRPSGDLSRMQGARVAMVVTKSPSEPFEVVRRTLEGMLAQDWPHDTWLADENPAPETLAWCAAHGVKVSTRKDRPDYHRAEWPRRTRCKEGNLAFFYDHFGYDGYDFVSQLDADHVPQPGYLREVLRGFVDPEVGYVSAPSICASNARDSWAARMRLDHEGMFHGILQAGYSNGWAPMCIGSHYAVRTTALREIGGLGPELAEDHSTSMMMNAHGWRGVHAFDAIAIGDGPVTFADMLTQEFQWSRSLVTLFLRYTPRYFAGLRPILKFQFLFSQLWYPTFALFMAATMLVPVTAVLFDIRYADVTYPAFVGHSLPVMLAFILIAYQLRADGLFRPIDARVISWEKGLFQCAQWPWVLWGCVMAVRDSLTGRFVDFRITPKGASAEARLPFRVLVPYVVLALMAILPVILVEDAGNAAGFYLLCLFNAFLYLIVLAVAIVHHMRQNMPDWPGLLFRYGPQVAVVVSLLGLMAFSGWLRGMQSLHYLSTGLGPYQFTKLEFLVSGAGQGGRKSMHYSFDLPFGRQER</sequence>
<comment type="subcellular location">
    <subcellularLocation>
        <location evidence="1">Membrane</location>
        <topology evidence="1">Multi-pass membrane protein</topology>
    </subcellularLocation>
</comment>
<dbReference type="Proteomes" id="UP000295142">
    <property type="component" value="Unassembled WGS sequence"/>
</dbReference>
<keyword evidence="3" id="KW-0808">Transferase</keyword>
<evidence type="ECO:0000256" key="1">
    <source>
        <dbReference type="ARBA" id="ARBA00004141"/>
    </source>
</evidence>
<comment type="caution">
    <text evidence="9">The sequence shown here is derived from an EMBL/GenBank/DDBJ whole genome shotgun (WGS) entry which is preliminary data.</text>
</comment>
<dbReference type="InterPro" id="IPR050321">
    <property type="entry name" value="Glycosyltr_2/OpgH_subfam"/>
</dbReference>
<dbReference type="EMBL" id="SLWW01000002">
    <property type="protein sequence ID" value="TCO73339.1"/>
    <property type="molecule type" value="Genomic_DNA"/>
</dbReference>
<evidence type="ECO:0000256" key="4">
    <source>
        <dbReference type="ARBA" id="ARBA00022692"/>
    </source>
</evidence>
<keyword evidence="10" id="KW-1185">Reference proteome</keyword>
<evidence type="ECO:0000256" key="2">
    <source>
        <dbReference type="ARBA" id="ARBA00022676"/>
    </source>
</evidence>
<evidence type="ECO:0000256" key="7">
    <source>
        <dbReference type="SAM" id="Phobius"/>
    </source>
</evidence>
<dbReference type="OrthoDB" id="9806824at2"/>
<organism evidence="9 10">
    <name type="scientific">Rhodovulum euryhalinum</name>
    <dbReference type="NCBI Taxonomy" id="35805"/>
    <lineage>
        <taxon>Bacteria</taxon>
        <taxon>Pseudomonadati</taxon>
        <taxon>Pseudomonadota</taxon>
        <taxon>Alphaproteobacteria</taxon>
        <taxon>Rhodobacterales</taxon>
        <taxon>Paracoccaceae</taxon>
        <taxon>Rhodovulum</taxon>
    </lineage>
</organism>
<dbReference type="Gene3D" id="3.90.550.10">
    <property type="entry name" value="Spore Coat Polysaccharide Biosynthesis Protein SpsA, Chain A"/>
    <property type="match status" value="1"/>
</dbReference>
<feature type="transmembrane region" description="Helical" evidence="7">
    <location>
        <begin position="359"/>
        <end position="381"/>
    </location>
</feature>